<dbReference type="Proteomes" id="UP001474421">
    <property type="component" value="Unassembled WGS sequence"/>
</dbReference>
<reference evidence="1 2" key="1">
    <citation type="journal article" date="2024" name="Proc. Natl. Acad. Sci. U.S.A.">
        <title>The genetic regulatory architecture and epigenomic basis for age-related changes in rattlesnake venom.</title>
        <authorList>
            <person name="Hogan M.P."/>
            <person name="Holding M.L."/>
            <person name="Nystrom G.S."/>
            <person name="Colston T.J."/>
            <person name="Bartlett D.A."/>
            <person name="Mason A.J."/>
            <person name="Ellsworth S.A."/>
            <person name="Rautsaw R.M."/>
            <person name="Lawrence K.C."/>
            <person name="Strickland J.L."/>
            <person name="He B."/>
            <person name="Fraser P."/>
            <person name="Margres M.J."/>
            <person name="Gilbert D.M."/>
            <person name="Gibbs H.L."/>
            <person name="Parkinson C.L."/>
            <person name="Rokyta D.R."/>
        </authorList>
    </citation>
    <scope>NUCLEOTIDE SEQUENCE [LARGE SCALE GENOMIC DNA]</scope>
    <source>
        <strain evidence="1">DRR0105</strain>
    </source>
</reference>
<gene>
    <name evidence="1" type="ORF">NXF25_013241</name>
</gene>
<name>A0AAW1BEH9_CROAD</name>
<proteinExistence type="predicted"/>
<evidence type="ECO:0000313" key="2">
    <source>
        <dbReference type="Proteomes" id="UP001474421"/>
    </source>
</evidence>
<sequence length="129" mass="14227">MLKGMTQLDFSGGYVPCQLQLNGGQAFPLLKTWKEEILIAGCSYGRGKMVVASHESMLPVRAFVRKALAWLQPSPSSPVGFHSTMHSLFTELQGSGLNLVSNRPSWGVHRGVLSRCLRRLAERPNPVFC</sequence>
<keyword evidence="2" id="KW-1185">Reference proteome</keyword>
<comment type="caution">
    <text evidence="1">The sequence shown here is derived from an EMBL/GenBank/DDBJ whole genome shotgun (WGS) entry which is preliminary data.</text>
</comment>
<protein>
    <submittedName>
        <fullName evidence="1">TRPM8 channel-associated factor 2</fullName>
    </submittedName>
</protein>
<evidence type="ECO:0000313" key="1">
    <source>
        <dbReference type="EMBL" id="KAK9400222.1"/>
    </source>
</evidence>
<organism evidence="1 2">
    <name type="scientific">Crotalus adamanteus</name>
    <name type="common">Eastern diamondback rattlesnake</name>
    <dbReference type="NCBI Taxonomy" id="8729"/>
    <lineage>
        <taxon>Eukaryota</taxon>
        <taxon>Metazoa</taxon>
        <taxon>Chordata</taxon>
        <taxon>Craniata</taxon>
        <taxon>Vertebrata</taxon>
        <taxon>Euteleostomi</taxon>
        <taxon>Lepidosauria</taxon>
        <taxon>Squamata</taxon>
        <taxon>Bifurcata</taxon>
        <taxon>Unidentata</taxon>
        <taxon>Episquamata</taxon>
        <taxon>Toxicofera</taxon>
        <taxon>Serpentes</taxon>
        <taxon>Colubroidea</taxon>
        <taxon>Viperidae</taxon>
        <taxon>Crotalinae</taxon>
        <taxon>Crotalus</taxon>
    </lineage>
</organism>
<accession>A0AAW1BEH9</accession>
<dbReference type="EMBL" id="JAOTOJ010000006">
    <property type="protein sequence ID" value="KAK9400222.1"/>
    <property type="molecule type" value="Genomic_DNA"/>
</dbReference>
<dbReference type="AlphaFoldDB" id="A0AAW1BEH9"/>